<dbReference type="SUPFAM" id="SSF46785">
    <property type="entry name" value="Winged helix' DNA-binding domain"/>
    <property type="match status" value="1"/>
</dbReference>
<name>A0A094W974_9BACT</name>
<keyword evidence="3" id="KW-0804">Transcription</keyword>
<dbReference type="PANTHER" id="PTHR43132">
    <property type="entry name" value="ARSENICAL RESISTANCE OPERON REPRESSOR ARSR-RELATED"/>
    <property type="match status" value="1"/>
</dbReference>
<dbReference type="OrthoDB" id="9804742at2"/>
<dbReference type="NCBIfam" id="NF033788">
    <property type="entry name" value="HTH_metalloreg"/>
    <property type="match status" value="1"/>
</dbReference>
<evidence type="ECO:0000256" key="2">
    <source>
        <dbReference type="ARBA" id="ARBA00023125"/>
    </source>
</evidence>
<dbReference type="SMART" id="SM00418">
    <property type="entry name" value="HTH_ARSR"/>
    <property type="match status" value="1"/>
</dbReference>
<dbReference type="AlphaFoldDB" id="A0A094W974"/>
<evidence type="ECO:0000313" key="6">
    <source>
        <dbReference type="Proteomes" id="UP000029452"/>
    </source>
</evidence>
<dbReference type="InterPro" id="IPR051011">
    <property type="entry name" value="Metal_resp_trans_reg"/>
</dbReference>
<dbReference type="EMBL" id="JPGK01000004">
    <property type="protein sequence ID" value="KGA94063.1"/>
    <property type="molecule type" value="Genomic_DNA"/>
</dbReference>
<dbReference type="GO" id="GO:0003677">
    <property type="term" value="F:DNA binding"/>
    <property type="evidence" value="ECO:0007669"/>
    <property type="project" value="UniProtKB-KW"/>
</dbReference>
<sequence length="117" mass="12950">MNDKEAISLFDALAQESRLAIFRLLVRGGSQGMNASTLSVRLSIPPPTLSFHLRTLCQCGLVEVQRKGRFMIYRANISLVTELTGFLLENCCAESPGEPCLSPEVVQDRNQKVQEVP</sequence>
<dbReference type="Pfam" id="PF12840">
    <property type="entry name" value="HTH_20"/>
    <property type="match status" value="1"/>
</dbReference>
<dbReference type="InterPro" id="IPR036388">
    <property type="entry name" value="WH-like_DNA-bd_sf"/>
</dbReference>
<dbReference type="PANTHER" id="PTHR43132:SF2">
    <property type="entry name" value="ARSENICAL RESISTANCE OPERON REPRESSOR ARSR-RELATED"/>
    <property type="match status" value="1"/>
</dbReference>
<dbReference type="InterPro" id="IPR001845">
    <property type="entry name" value="HTH_ArsR_DNA-bd_dom"/>
</dbReference>
<gene>
    <name evidence="5" type="ORF">LptCag_0689</name>
</gene>
<proteinExistence type="predicted"/>
<keyword evidence="2" id="KW-0238">DNA-binding</keyword>
<dbReference type="Gene3D" id="1.10.10.10">
    <property type="entry name" value="Winged helix-like DNA-binding domain superfamily/Winged helix DNA-binding domain"/>
    <property type="match status" value="1"/>
</dbReference>
<dbReference type="InterPro" id="IPR011991">
    <property type="entry name" value="ArsR-like_HTH"/>
</dbReference>
<evidence type="ECO:0000313" key="5">
    <source>
        <dbReference type="EMBL" id="KGA94063.1"/>
    </source>
</evidence>
<dbReference type="Proteomes" id="UP000029452">
    <property type="component" value="Unassembled WGS sequence"/>
</dbReference>
<evidence type="ECO:0000259" key="4">
    <source>
        <dbReference type="PROSITE" id="PS50987"/>
    </source>
</evidence>
<evidence type="ECO:0000256" key="3">
    <source>
        <dbReference type="ARBA" id="ARBA00023163"/>
    </source>
</evidence>
<dbReference type="RefSeq" id="WP_014961775.1">
    <property type="nucleotide sequence ID" value="NZ_JBPKCJ010000004.1"/>
</dbReference>
<dbReference type="PRINTS" id="PR00778">
    <property type="entry name" value="HTHARSR"/>
</dbReference>
<dbReference type="GO" id="GO:0003700">
    <property type="term" value="F:DNA-binding transcription factor activity"/>
    <property type="evidence" value="ECO:0007669"/>
    <property type="project" value="InterPro"/>
</dbReference>
<protein>
    <submittedName>
        <fullName evidence="5">Transcriptional regulator, ArsR family protein</fullName>
    </submittedName>
</protein>
<accession>A0A094W974</accession>
<comment type="caution">
    <text evidence="5">The sequence shown here is derived from an EMBL/GenBank/DDBJ whole genome shotgun (WGS) entry which is preliminary data.</text>
</comment>
<keyword evidence="1" id="KW-0805">Transcription regulation</keyword>
<organism evidence="5 6">
    <name type="scientific">Leptospirillum ferriphilum</name>
    <dbReference type="NCBI Taxonomy" id="178606"/>
    <lineage>
        <taxon>Bacteria</taxon>
        <taxon>Pseudomonadati</taxon>
        <taxon>Nitrospirota</taxon>
        <taxon>Nitrospiria</taxon>
        <taxon>Nitrospirales</taxon>
        <taxon>Nitrospiraceae</taxon>
        <taxon>Leptospirillum</taxon>
    </lineage>
</organism>
<feature type="domain" description="HTH arsR-type" evidence="4">
    <location>
        <begin position="1"/>
        <end position="95"/>
    </location>
</feature>
<dbReference type="PROSITE" id="PS50987">
    <property type="entry name" value="HTH_ARSR_2"/>
    <property type="match status" value="1"/>
</dbReference>
<reference evidence="5 6" key="1">
    <citation type="submission" date="2014-06" db="EMBL/GenBank/DDBJ databases">
        <title>Draft genome sequence of iron oxidizing acidophile Leptospirillum ferriphilum DSM14647.</title>
        <authorList>
            <person name="Cardenas J.P."/>
            <person name="Lazcano M."/>
            <person name="Ossandon F.J."/>
            <person name="Corbett M."/>
            <person name="Holmes D.S."/>
            <person name="Watkin E."/>
        </authorList>
    </citation>
    <scope>NUCLEOTIDE SEQUENCE [LARGE SCALE GENOMIC DNA]</scope>
    <source>
        <strain evidence="5 6">DSM 14647</strain>
    </source>
</reference>
<dbReference type="CDD" id="cd00090">
    <property type="entry name" value="HTH_ARSR"/>
    <property type="match status" value="1"/>
</dbReference>
<dbReference type="OMA" id="DCCDGRS"/>
<dbReference type="PATRIC" id="fig|178606.4.peg.1222"/>
<dbReference type="InterPro" id="IPR036390">
    <property type="entry name" value="WH_DNA-bd_sf"/>
</dbReference>
<evidence type="ECO:0000256" key="1">
    <source>
        <dbReference type="ARBA" id="ARBA00023015"/>
    </source>
</evidence>